<sequence length="246" mass="28262">MNNNQTIERLKQMRLGAMASLHYQHIKDNRIENVTADEYLALLTDHQWEERLNNKIERLIRQAGFREQASVADVEYNQQRNLDKNMFNRLATLDFIKRKENIIITGASGTGKRYLAQALGYQACLMEYKVLYANTAKLIGRLKLSKIDGTYLKELSKLIKTDILILDDFGLHAFDNQSREILLDIIDERHNQVSTILSSQIPVSAWYDLIGEQTIADAVLDRIVNSSHRIILKGESLRKGKISTTE</sequence>
<feature type="domain" description="AAA+ ATPase" evidence="4">
    <location>
        <begin position="98"/>
        <end position="236"/>
    </location>
</feature>
<dbReference type="Pfam" id="PF01695">
    <property type="entry name" value="IstB_IS21"/>
    <property type="match status" value="1"/>
</dbReference>
<dbReference type="PANTHER" id="PTHR30050:SF4">
    <property type="entry name" value="ATP-BINDING PROTEIN RV3427C IN INSERTION SEQUENCE-RELATED"/>
    <property type="match status" value="1"/>
</dbReference>
<evidence type="ECO:0000313" key="6">
    <source>
        <dbReference type="Proteomes" id="UP000032417"/>
    </source>
</evidence>
<accession>A0A098BXI1</accession>
<dbReference type="Gene3D" id="3.40.50.300">
    <property type="entry name" value="P-loop containing nucleotide triphosphate hydrolases"/>
    <property type="match status" value="1"/>
</dbReference>
<evidence type="ECO:0000313" key="5">
    <source>
        <dbReference type="EMBL" id="CEA15374.1"/>
    </source>
</evidence>
<gene>
    <name evidence="5" type="ORF">ING2E5B_0607</name>
</gene>
<dbReference type="AlphaFoldDB" id="A0A098BXI1"/>
<dbReference type="SMART" id="SM00382">
    <property type="entry name" value="AAA"/>
    <property type="match status" value="1"/>
</dbReference>
<evidence type="ECO:0000256" key="2">
    <source>
        <dbReference type="ARBA" id="ARBA00022741"/>
    </source>
</evidence>
<proteinExistence type="inferred from homology"/>
<dbReference type="PANTHER" id="PTHR30050">
    <property type="entry name" value="CHROMOSOMAL REPLICATION INITIATOR PROTEIN DNAA"/>
    <property type="match status" value="1"/>
</dbReference>
<reference evidence="5 6" key="1">
    <citation type="submission" date="2014-08" db="EMBL/GenBank/DDBJ databases">
        <authorList>
            <person name="Wibberg D."/>
        </authorList>
    </citation>
    <scope>NUCLEOTIDE SEQUENCE [LARGE SCALE GENOMIC DNA]</scope>
    <source>
        <strain evidence="6">ING2-E5B</strain>
    </source>
</reference>
<name>A0A098BXI1_9BACT</name>
<dbReference type="KEGG" id="pbt:ING2E5B_0607"/>
<dbReference type="EMBL" id="LN515532">
    <property type="protein sequence ID" value="CEA15374.1"/>
    <property type="molecule type" value="Genomic_DNA"/>
</dbReference>
<comment type="similarity">
    <text evidence="1">Belongs to the IS21/IS1162 putative ATP-binding protein family.</text>
</comment>
<dbReference type="CDD" id="cd00009">
    <property type="entry name" value="AAA"/>
    <property type="match status" value="1"/>
</dbReference>
<dbReference type="InterPro" id="IPR027417">
    <property type="entry name" value="P-loop_NTPase"/>
</dbReference>
<dbReference type="Proteomes" id="UP000032417">
    <property type="component" value="Chromosome 1"/>
</dbReference>
<keyword evidence="3 5" id="KW-0067">ATP-binding</keyword>
<evidence type="ECO:0000256" key="1">
    <source>
        <dbReference type="ARBA" id="ARBA00008059"/>
    </source>
</evidence>
<dbReference type="InterPro" id="IPR002611">
    <property type="entry name" value="IstB_ATP-bd"/>
</dbReference>
<dbReference type="STRING" id="1562970.ING2E5B_0607"/>
<dbReference type="SUPFAM" id="SSF52540">
    <property type="entry name" value="P-loop containing nucleoside triphosphate hydrolases"/>
    <property type="match status" value="1"/>
</dbReference>
<evidence type="ECO:0000256" key="3">
    <source>
        <dbReference type="ARBA" id="ARBA00022840"/>
    </source>
</evidence>
<protein>
    <submittedName>
        <fullName evidence="5">Insertion sequence ATP-binding protein, IS21 family</fullName>
    </submittedName>
</protein>
<evidence type="ECO:0000259" key="4">
    <source>
        <dbReference type="SMART" id="SM00382"/>
    </source>
</evidence>
<organism evidence="5 6">
    <name type="scientific">Fermentimonas caenicola</name>
    <dbReference type="NCBI Taxonomy" id="1562970"/>
    <lineage>
        <taxon>Bacteria</taxon>
        <taxon>Pseudomonadati</taxon>
        <taxon>Bacteroidota</taxon>
        <taxon>Bacteroidia</taxon>
        <taxon>Bacteroidales</taxon>
        <taxon>Dysgonomonadaceae</taxon>
        <taxon>Fermentimonas</taxon>
    </lineage>
</organism>
<keyword evidence="2" id="KW-0547">Nucleotide-binding</keyword>
<dbReference type="OrthoDB" id="8064373at2"/>
<keyword evidence="6" id="KW-1185">Reference proteome</keyword>
<dbReference type="PATRIC" id="fig|1562970.3.peg.606"/>
<dbReference type="GO" id="GO:0006260">
    <property type="term" value="P:DNA replication"/>
    <property type="evidence" value="ECO:0007669"/>
    <property type="project" value="TreeGrafter"/>
</dbReference>
<dbReference type="InterPro" id="IPR003593">
    <property type="entry name" value="AAA+_ATPase"/>
</dbReference>
<dbReference type="InterPro" id="IPR028350">
    <property type="entry name" value="DNAC/IstB-like"/>
</dbReference>
<dbReference type="HOGENOM" id="CLU_062999_7_0_10"/>
<dbReference type="InterPro" id="IPR047661">
    <property type="entry name" value="IstB"/>
</dbReference>
<dbReference type="PIRSF" id="PIRSF003073">
    <property type="entry name" value="DNAC_TnpB_IstB"/>
    <property type="match status" value="1"/>
</dbReference>
<dbReference type="GO" id="GO:0005524">
    <property type="term" value="F:ATP binding"/>
    <property type="evidence" value="ECO:0007669"/>
    <property type="project" value="UniProtKB-KW"/>
</dbReference>
<dbReference type="NCBIfam" id="NF038214">
    <property type="entry name" value="IS21_help_AAA"/>
    <property type="match status" value="1"/>
</dbReference>